<evidence type="ECO:0000256" key="5">
    <source>
        <dbReference type="ARBA" id="ARBA00023014"/>
    </source>
</evidence>
<dbReference type="InterPro" id="IPR004588">
    <property type="entry name" value="IspG_bac-typ"/>
</dbReference>
<dbReference type="Gene3D" id="3.30.413.10">
    <property type="entry name" value="Sulfite Reductase Hemoprotein, domain 1"/>
    <property type="match status" value="1"/>
</dbReference>
<keyword evidence="3 8" id="KW-0560">Oxidoreductase</keyword>
<proteinExistence type="inferred from homology"/>
<feature type="binding site" evidence="8">
    <location>
        <position position="567"/>
    </location>
    <ligand>
        <name>[4Fe-4S] cluster</name>
        <dbReference type="ChEBI" id="CHEBI:49883"/>
    </ligand>
</feature>
<protein>
    <recommendedName>
        <fullName evidence="8">4-hydroxy-3-methylbut-2-en-1-yl diphosphate synthase (flavodoxin)</fullName>
        <ecNumber evidence="8">1.17.7.3</ecNumber>
    </recommendedName>
    <alternativeName>
        <fullName evidence="8">1-hydroxy-2-methyl-2-(E)-butenyl 4-diphosphate synthase</fullName>
    </alternativeName>
</protein>
<dbReference type="InterPro" id="IPR017178">
    <property type="entry name" value="IspG_atypical"/>
</dbReference>
<dbReference type="EC" id="1.17.7.3" evidence="8"/>
<evidence type="ECO:0000256" key="1">
    <source>
        <dbReference type="ARBA" id="ARBA00022485"/>
    </source>
</evidence>
<dbReference type="FunFam" id="3.30.413.10:FF:000006">
    <property type="entry name" value="4-hydroxy-3-methylbut-2-en-1-yl diphosphate synthase (flavodoxin)"/>
    <property type="match status" value="1"/>
</dbReference>
<dbReference type="Proteomes" id="UP000232196">
    <property type="component" value="Unassembled WGS sequence"/>
</dbReference>
<sequence>MNFRYNYSPFSYQRRRTREVKVGDVGIGGNNPIRIQSMITADTRDTENSVRQILELEAAGCEIVRLTVPSQPDADNLPNIRKELKRLGSKVPLVADIHFTPSVAMKSVEWVEKVRINPGNFADKKKFAVRDYSELEYKEELERISEVFSPLVLRCKELGVSMRIGTNHGSLSDRIMNKYGDTPQGMVESAIEFIRIAESLSYKDIIVSMKASNPQVMVQAYRLLCSRFMELQMDYPLHLGVTEAGDGKDGRIKSAIGIGSLLEDGLGDTIRVSLTEDPIHEVPVARLLADKYNRLRFPETQSSGYSEFRNPYSYQRFYSKPTHIGSLSLGENHAVRIESILPFESESGFSQELASLKNYARSRSLELEMVSVPLPTDEFLREECISASKSSSVPMGVIVEQNELLLEDLLEDLIPFSKVTIDPFHHFQNRDSLLEFLHKREGKGITELNVQAYQIESLKGLPEEFKNAGIESITFSIQTFHILHDYRKLARILSDFDYPIFLSAEYPDMETALYESSIGIGGMLTDGIGDMLRIKVIDSEPEAVLQLGFDILQATRLRLTKTEYISCPSCGRTLFDLQTTTARIKEKTGHLKGVKIAVMGCIVNGPGEMADADFGYVGAGPGKVHLYRGKEIVLKNVPSEEADERLVQLIKDSGMWMERESVASETGH</sequence>
<evidence type="ECO:0000256" key="3">
    <source>
        <dbReference type="ARBA" id="ARBA00023002"/>
    </source>
</evidence>
<keyword evidence="5 8" id="KW-0411">Iron-sulfur</keyword>
<evidence type="ECO:0000259" key="9">
    <source>
        <dbReference type="Pfam" id="PF04551"/>
    </source>
</evidence>
<evidence type="ECO:0000256" key="7">
    <source>
        <dbReference type="ARBA" id="ARBA00051119"/>
    </source>
</evidence>
<comment type="catalytic activity">
    <reaction evidence="7">
        <text>(2E)-4-hydroxy-3-methylbut-2-enyl diphosphate + 2 oxidized [2Fe-2S]-[ferredoxin] + H2O = 2-C-methyl-D-erythritol 2,4-cyclic diphosphate + 2 reduced [2Fe-2S]-[ferredoxin] + H(+)</text>
        <dbReference type="Rhea" id="RHEA:26119"/>
        <dbReference type="Rhea" id="RHEA-COMP:10000"/>
        <dbReference type="Rhea" id="RHEA-COMP:10001"/>
        <dbReference type="ChEBI" id="CHEBI:15377"/>
        <dbReference type="ChEBI" id="CHEBI:15378"/>
        <dbReference type="ChEBI" id="CHEBI:33737"/>
        <dbReference type="ChEBI" id="CHEBI:33738"/>
        <dbReference type="ChEBI" id="CHEBI:58483"/>
        <dbReference type="ChEBI" id="CHEBI:128753"/>
        <dbReference type="EC" id="1.17.7.1"/>
    </reaction>
</comment>
<dbReference type="GO" id="GO:0016114">
    <property type="term" value="P:terpenoid biosynthetic process"/>
    <property type="evidence" value="ECO:0007669"/>
    <property type="project" value="InterPro"/>
</dbReference>
<dbReference type="EMBL" id="NPDN01000009">
    <property type="protein sequence ID" value="PJZ24301.1"/>
    <property type="molecule type" value="Genomic_DNA"/>
</dbReference>
<feature type="domain" description="IspG TIM-barrel" evidence="9">
    <location>
        <begin position="17"/>
        <end position="285"/>
    </location>
</feature>
<dbReference type="SUPFAM" id="SSF56014">
    <property type="entry name" value="Nitrite and sulphite reductase 4Fe-4S domain-like"/>
    <property type="match status" value="1"/>
</dbReference>
<comment type="similarity">
    <text evidence="8">Belongs to the IspG family.</text>
</comment>
<dbReference type="GO" id="GO:0005506">
    <property type="term" value="F:iron ion binding"/>
    <property type="evidence" value="ECO:0007669"/>
    <property type="project" value="InterPro"/>
</dbReference>
<comment type="pathway">
    <text evidence="8">Isoprenoid biosynthesis; isopentenyl diphosphate biosynthesis via DXP pathway; isopentenyl diphosphate from 1-deoxy-D-xylulose 5-phosphate: step 5/6.</text>
</comment>
<name>A0A2M9X9D6_9LEPT</name>
<evidence type="ECO:0000256" key="6">
    <source>
        <dbReference type="ARBA" id="ARBA00023229"/>
    </source>
</evidence>
<dbReference type="NCBIfam" id="TIGR00612">
    <property type="entry name" value="ispG_gcpE"/>
    <property type="match status" value="1"/>
</dbReference>
<keyword evidence="6 8" id="KW-0414">Isoprene biosynthesis</keyword>
<dbReference type="GO" id="GO:0141197">
    <property type="term" value="F:4-hydroxy-3-methylbut-2-enyl-diphosphate synthase activity (flavodoxin)"/>
    <property type="evidence" value="ECO:0007669"/>
    <property type="project" value="UniProtKB-EC"/>
</dbReference>
<comment type="catalytic activity">
    <reaction evidence="8">
        <text>(2E)-4-hydroxy-3-methylbut-2-enyl diphosphate + oxidized [flavodoxin] + H2O + 2 H(+) = 2-C-methyl-D-erythritol 2,4-cyclic diphosphate + reduced [flavodoxin]</text>
        <dbReference type="Rhea" id="RHEA:43604"/>
        <dbReference type="Rhea" id="RHEA-COMP:10622"/>
        <dbReference type="Rhea" id="RHEA-COMP:10623"/>
        <dbReference type="ChEBI" id="CHEBI:15377"/>
        <dbReference type="ChEBI" id="CHEBI:15378"/>
        <dbReference type="ChEBI" id="CHEBI:57618"/>
        <dbReference type="ChEBI" id="CHEBI:58210"/>
        <dbReference type="ChEBI" id="CHEBI:58483"/>
        <dbReference type="ChEBI" id="CHEBI:128753"/>
        <dbReference type="EC" id="1.17.7.3"/>
    </reaction>
</comment>
<comment type="caution">
    <text evidence="11">The sequence shown here is derived from an EMBL/GenBank/DDBJ whole genome shotgun (WGS) entry which is preliminary data.</text>
</comment>
<keyword evidence="4 8" id="KW-0408">Iron</keyword>
<dbReference type="PANTHER" id="PTHR30454">
    <property type="entry name" value="4-HYDROXY-3-METHYLBUT-2-EN-1-YL DIPHOSPHATE SYNTHASE"/>
    <property type="match status" value="1"/>
</dbReference>
<dbReference type="InterPro" id="IPR045854">
    <property type="entry name" value="NO2/SO3_Rdtase_4Fe4S_sf"/>
</dbReference>
<dbReference type="GO" id="GO:0051539">
    <property type="term" value="F:4 iron, 4 sulfur cluster binding"/>
    <property type="evidence" value="ECO:0007669"/>
    <property type="project" value="UniProtKB-UniRule"/>
</dbReference>
<organism evidence="11 12">
    <name type="scientific">Leptospira hartskeerlii</name>
    <dbReference type="NCBI Taxonomy" id="2023177"/>
    <lineage>
        <taxon>Bacteria</taxon>
        <taxon>Pseudomonadati</taxon>
        <taxon>Spirochaetota</taxon>
        <taxon>Spirochaetia</taxon>
        <taxon>Leptospirales</taxon>
        <taxon>Leptospiraceae</taxon>
        <taxon>Leptospira</taxon>
    </lineage>
</organism>
<keyword evidence="1 8" id="KW-0004">4Fe-4S</keyword>
<feature type="domain" description="IspG C-terminal" evidence="10">
    <location>
        <begin position="563"/>
        <end position="651"/>
    </location>
</feature>
<accession>A0A2M9X9D6</accession>
<dbReference type="AlphaFoldDB" id="A0A2M9X9D6"/>
<evidence type="ECO:0000256" key="4">
    <source>
        <dbReference type="ARBA" id="ARBA00023004"/>
    </source>
</evidence>
<feature type="binding site" evidence="8">
    <location>
        <position position="601"/>
    </location>
    <ligand>
        <name>[4Fe-4S] cluster</name>
        <dbReference type="ChEBI" id="CHEBI:49883"/>
    </ligand>
</feature>
<dbReference type="PIRSF" id="PIRSF037336">
    <property type="entry name" value="IspG_like"/>
    <property type="match status" value="1"/>
</dbReference>
<dbReference type="HAMAP" id="MF_00159">
    <property type="entry name" value="IspG"/>
    <property type="match status" value="1"/>
</dbReference>
<feature type="binding site" evidence="8">
    <location>
        <position position="608"/>
    </location>
    <ligand>
        <name>[4Fe-4S] cluster</name>
        <dbReference type="ChEBI" id="CHEBI:49883"/>
    </ligand>
</feature>
<evidence type="ECO:0000313" key="12">
    <source>
        <dbReference type="Proteomes" id="UP000232196"/>
    </source>
</evidence>
<dbReference type="Pfam" id="PF26540">
    <property type="entry name" value="GcpE_C"/>
    <property type="match status" value="1"/>
</dbReference>
<comment type="function">
    <text evidence="8">Converts 2C-methyl-D-erythritol 2,4-cyclodiphosphate (ME-2,4cPP) into 1-hydroxy-2-methyl-2-(E)-butenyl 4-diphosphate.</text>
</comment>
<feature type="binding site" evidence="8">
    <location>
        <position position="570"/>
    </location>
    <ligand>
        <name>[4Fe-4S] cluster</name>
        <dbReference type="ChEBI" id="CHEBI:49883"/>
    </ligand>
</feature>
<evidence type="ECO:0000259" key="10">
    <source>
        <dbReference type="Pfam" id="PF26540"/>
    </source>
</evidence>
<dbReference type="GO" id="GO:0046429">
    <property type="term" value="F:4-hydroxy-3-methylbut-2-en-1-yl diphosphate synthase activity (ferredoxin)"/>
    <property type="evidence" value="ECO:0007669"/>
    <property type="project" value="UniProtKB-UniRule"/>
</dbReference>
<dbReference type="UniPathway" id="UPA00056">
    <property type="reaction ID" value="UER00096"/>
</dbReference>
<comment type="cofactor">
    <cofactor evidence="8">
        <name>[4Fe-4S] cluster</name>
        <dbReference type="ChEBI" id="CHEBI:49883"/>
    </cofactor>
    <text evidence="8">Binds 1 [4Fe-4S] cluster.</text>
</comment>
<dbReference type="FunFam" id="3.20.20.20:FF:000005">
    <property type="entry name" value="4-hydroxy-3-methylbut-2-en-1-yl diphosphate synthase (flavodoxin)"/>
    <property type="match status" value="1"/>
</dbReference>
<dbReference type="Pfam" id="PF04551">
    <property type="entry name" value="GcpE"/>
    <property type="match status" value="1"/>
</dbReference>
<dbReference type="OrthoDB" id="9803214at2"/>
<dbReference type="InterPro" id="IPR058578">
    <property type="entry name" value="IspG_TIM"/>
</dbReference>
<dbReference type="GO" id="GO:0019288">
    <property type="term" value="P:isopentenyl diphosphate biosynthetic process, methylerythritol 4-phosphate pathway"/>
    <property type="evidence" value="ECO:0007669"/>
    <property type="project" value="UniProtKB-UniRule"/>
</dbReference>
<dbReference type="InterPro" id="IPR011005">
    <property type="entry name" value="Dihydropteroate_synth-like_sf"/>
</dbReference>
<dbReference type="PANTHER" id="PTHR30454:SF0">
    <property type="entry name" value="4-HYDROXY-3-METHYLBUT-2-EN-1-YL DIPHOSPHATE SYNTHASE (FERREDOXIN), CHLOROPLASTIC"/>
    <property type="match status" value="1"/>
</dbReference>
<dbReference type="InterPro" id="IPR058579">
    <property type="entry name" value="IspG_C"/>
</dbReference>
<keyword evidence="2 8" id="KW-0479">Metal-binding</keyword>
<evidence type="ECO:0000256" key="2">
    <source>
        <dbReference type="ARBA" id="ARBA00022723"/>
    </source>
</evidence>
<keyword evidence="12" id="KW-1185">Reference proteome</keyword>
<evidence type="ECO:0000256" key="8">
    <source>
        <dbReference type="HAMAP-Rule" id="MF_00159"/>
    </source>
</evidence>
<dbReference type="Gene3D" id="3.20.20.20">
    <property type="entry name" value="Dihydropteroate synthase-like"/>
    <property type="match status" value="2"/>
</dbReference>
<reference evidence="11 12" key="1">
    <citation type="submission" date="2017-07" db="EMBL/GenBank/DDBJ databases">
        <title>Leptospira spp. isolated from tropical soils.</title>
        <authorList>
            <person name="Thibeaux R."/>
            <person name="Iraola G."/>
            <person name="Ferres I."/>
            <person name="Bierque E."/>
            <person name="Girault D."/>
            <person name="Soupe-Gilbert M.-E."/>
            <person name="Picardeau M."/>
            <person name="Goarant C."/>
        </authorList>
    </citation>
    <scope>NUCLEOTIDE SEQUENCE [LARGE SCALE GENOMIC DNA]</scope>
    <source>
        <strain evidence="11 12">MCA1-C-A1</strain>
    </source>
</reference>
<evidence type="ECO:0000313" key="11">
    <source>
        <dbReference type="EMBL" id="PJZ24301.1"/>
    </source>
</evidence>
<dbReference type="RefSeq" id="WP_100707898.1">
    <property type="nucleotide sequence ID" value="NZ_NPDL01000009.1"/>
</dbReference>
<gene>
    <name evidence="8 11" type="primary">ispG</name>
    <name evidence="11" type="ORF">CH357_16690</name>
</gene>